<dbReference type="GeneID" id="94232646"/>
<reference evidence="3" key="1">
    <citation type="submission" date="2016-06" db="EMBL/GenBank/DDBJ databases">
        <authorList>
            <person name="Rodrigo-Torres Lidia"/>
            <person name="Arahal R.David."/>
        </authorList>
    </citation>
    <scope>NUCLEOTIDE SEQUENCE [LARGE SCALE GENOMIC DNA]</scope>
    <source>
        <strain evidence="3">CECT 7223</strain>
    </source>
</reference>
<keyword evidence="1" id="KW-1133">Transmembrane helix</keyword>
<gene>
    <name evidence="2" type="ORF">VAT7223_04104</name>
</gene>
<sequence length="162" mass="17726">MFRTILITAFIFLVCLGFSTDSEMAYKLLESSTPGIIGAILGGLTAGVSVIFSVLITLATTTGSTIQLNRFTSFLMCLKRDILILVFCLLASLLLPYLRVTGIPLMSYPAHPLVPPRDTLITAVELTVIIVSVAIIIEVINIMFSLVIQFPQLMSRKDTDKE</sequence>
<name>A0A1C3J3Q4_9VIBR</name>
<accession>A0A1C3J3Q4</accession>
<evidence type="ECO:0000313" key="3">
    <source>
        <dbReference type="Proteomes" id="UP000092876"/>
    </source>
</evidence>
<dbReference type="AlphaFoldDB" id="A0A1C3J3Q4"/>
<dbReference type="RefSeq" id="WP_065680284.1">
    <property type="nucleotide sequence ID" value="NZ_AP025460.1"/>
</dbReference>
<feature type="transmembrane region" description="Helical" evidence="1">
    <location>
        <begin position="120"/>
        <end position="148"/>
    </location>
</feature>
<evidence type="ECO:0000256" key="1">
    <source>
        <dbReference type="SAM" id="Phobius"/>
    </source>
</evidence>
<evidence type="ECO:0000313" key="2">
    <source>
        <dbReference type="EMBL" id="SBS68231.1"/>
    </source>
</evidence>
<keyword evidence="1" id="KW-0472">Membrane</keyword>
<proteinExistence type="predicted"/>
<feature type="transmembrane region" description="Helical" evidence="1">
    <location>
        <begin position="82"/>
        <end position="100"/>
    </location>
</feature>
<protein>
    <submittedName>
        <fullName evidence="2">Uncharacterized protein</fullName>
    </submittedName>
</protein>
<dbReference type="Proteomes" id="UP000092876">
    <property type="component" value="Unassembled WGS sequence"/>
</dbReference>
<organism evidence="2 3">
    <name type="scientific">Vibrio atlanticus</name>
    <dbReference type="NCBI Taxonomy" id="693153"/>
    <lineage>
        <taxon>Bacteria</taxon>
        <taxon>Pseudomonadati</taxon>
        <taxon>Pseudomonadota</taxon>
        <taxon>Gammaproteobacteria</taxon>
        <taxon>Vibrionales</taxon>
        <taxon>Vibrionaceae</taxon>
        <taxon>Vibrio</taxon>
    </lineage>
</organism>
<feature type="transmembrane region" description="Helical" evidence="1">
    <location>
        <begin position="35"/>
        <end position="61"/>
    </location>
</feature>
<dbReference type="EMBL" id="FLQP01000089">
    <property type="protein sequence ID" value="SBS68231.1"/>
    <property type="molecule type" value="Genomic_DNA"/>
</dbReference>
<keyword evidence="1" id="KW-0812">Transmembrane</keyword>